<feature type="compositionally biased region" description="Polar residues" evidence="3">
    <location>
        <begin position="41"/>
        <end position="54"/>
    </location>
</feature>
<dbReference type="InterPro" id="IPR058637">
    <property type="entry name" value="YknX-like_C"/>
</dbReference>
<evidence type="ECO:0000256" key="3">
    <source>
        <dbReference type="SAM" id="MobiDB-lite"/>
    </source>
</evidence>
<dbReference type="InterPro" id="IPR006143">
    <property type="entry name" value="RND_pump_MFP"/>
</dbReference>
<sequence>MSADSKQDGSMTANPNGRHESLNEIQPTRPSKKTQEEMSDNNENLSHYSLNSDGVTEDLTSHSITATEELREIESQKKSPSGSFRLGKTLLGLGVFALLTGNILVLTNHLKPSSSMAGMEGMDHGDMSHDEMMAVDGSFNPHPVRVETVKPQVLEASVSYTGTIKPYEEIMVYPRVAGQLTNYSVYPGDRVTAGQPIATLDASELTTGVAEAAAEVSTMETDLEMSKIEVDEQRSAIAQIEADLDYLNLKKDRFARLVKDGVISQDEFDVVDSEVRSKEANLKQARVKLARMEAQVTNNRAKINQAKAKVDTAKVMQGYTTITSPISGIVQERNVDPGVVVQPSMGIVQIGNYNRVRLQANVAQSDAVNINPGATVVATVPGSNIPPIKGKITSIFPQANSQTRTVTVEAVIDNPDGQLLSGKFLEMKIVTARKPSAITVPQAAVVEFQDQPSVWVVEGDTVTAQPVTLEMSTGDRIEITSGLESEQAVVTSGQHRLVENAPVAVINQSEQSIAMNKAATQDIQIQLISPDNRQVTMGDAQLILEVKDNRGQPIEVKDLEVSASMPMKNMAPMTAKVEVQPADKPGRFQVDTYLSMKGDWTITAQVKDPKNKGKQEFTLKVQ</sequence>
<dbReference type="InterPro" id="IPR032693">
    <property type="entry name" value="YtkA-like_dom"/>
</dbReference>
<keyword evidence="8" id="KW-0614">Plasmid</keyword>
<evidence type="ECO:0000256" key="2">
    <source>
        <dbReference type="SAM" id="Coils"/>
    </source>
</evidence>
<feature type="domain" description="CusB-like beta-barrel" evidence="5">
    <location>
        <begin position="358"/>
        <end position="431"/>
    </location>
</feature>
<dbReference type="InterPro" id="IPR058647">
    <property type="entry name" value="BSH_CzcB-like"/>
</dbReference>
<feature type="domain" description="YtkA-like" evidence="4">
    <location>
        <begin position="518"/>
        <end position="603"/>
    </location>
</feature>
<geneLocation type="plasmid" evidence="8 9">
    <name>pSTA7437.01</name>
</geneLocation>
<reference evidence="9" key="1">
    <citation type="journal article" date="2013" name="Proc. Natl. Acad. Sci. U.S.A.">
        <title>Improving the coverage of the cyanobacterial phylum using diversity-driven genome sequencing.</title>
        <authorList>
            <person name="Shih P.M."/>
            <person name="Wu D."/>
            <person name="Latifi A."/>
            <person name="Axen S.D."/>
            <person name="Fewer D.P."/>
            <person name="Talla E."/>
            <person name="Calteau A."/>
            <person name="Cai F."/>
            <person name="Tandeau de Marsac N."/>
            <person name="Rippka R."/>
            <person name="Herdman M."/>
            <person name="Sivonen K."/>
            <person name="Coursin T."/>
            <person name="Laurent T."/>
            <person name="Goodwin L."/>
            <person name="Nolan M."/>
            <person name="Davenport K.W."/>
            <person name="Han C.S."/>
            <person name="Rubin E.M."/>
            <person name="Eisen J.A."/>
            <person name="Woyke T."/>
            <person name="Gugger M."/>
            <person name="Kerfeld C.A."/>
        </authorList>
    </citation>
    <scope>NUCLEOTIDE SEQUENCE [LARGE SCALE GENOMIC DNA]</scope>
    <source>
        <strain evidence="9">ATCC 29371 / PCC 7437</strain>
        <plasmid evidence="9">Plasmid pSTA7437.01</plasmid>
    </source>
</reference>
<feature type="domain" description="YknX-like C-terminal permuted SH3-like" evidence="7">
    <location>
        <begin position="437"/>
        <end position="504"/>
    </location>
</feature>
<evidence type="ECO:0000313" key="9">
    <source>
        <dbReference type="Proteomes" id="UP000010473"/>
    </source>
</evidence>
<dbReference type="KEGG" id="scs:Sta7437_4498"/>
<dbReference type="Pfam" id="PF25989">
    <property type="entry name" value="YknX_C"/>
    <property type="match status" value="1"/>
</dbReference>
<gene>
    <name evidence="8" type="ordered locus">Sta7437_4498</name>
</gene>
<dbReference type="PATRIC" id="fig|111780.3.peg.4654"/>
<dbReference type="HOGENOM" id="CLU_018816_1_2_3"/>
<comment type="similarity">
    <text evidence="1">Belongs to the membrane fusion protein (MFP) (TC 8.A.1) family.</text>
</comment>
<dbReference type="Pfam" id="PF25973">
    <property type="entry name" value="BSH_CzcB"/>
    <property type="match status" value="1"/>
</dbReference>
<evidence type="ECO:0000259" key="5">
    <source>
        <dbReference type="Pfam" id="PF25954"/>
    </source>
</evidence>
<dbReference type="NCBIfam" id="TIGR01730">
    <property type="entry name" value="RND_mfp"/>
    <property type="match status" value="1"/>
</dbReference>
<dbReference type="Pfam" id="PF13115">
    <property type="entry name" value="YtkA"/>
    <property type="match status" value="1"/>
</dbReference>
<dbReference type="GO" id="GO:1990281">
    <property type="term" value="C:efflux pump complex"/>
    <property type="evidence" value="ECO:0007669"/>
    <property type="project" value="TreeGrafter"/>
</dbReference>
<dbReference type="Gene3D" id="1.10.287.470">
    <property type="entry name" value="Helix hairpin bin"/>
    <property type="match status" value="1"/>
</dbReference>
<feature type="region of interest" description="Disordered" evidence="3">
    <location>
        <begin position="1"/>
        <end position="56"/>
    </location>
</feature>
<dbReference type="SUPFAM" id="SSF111369">
    <property type="entry name" value="HlyD-like secretion proteins"/>
    <property type="match status" value="1"/>
</dbReference>
<organism evidence="8 9">
    <name type="scientific">Stanieria cyanosphaera (strain ATCC 29371 / PCC 7437)</name>
    <dbReference type="NCBI Taxonomy" id="111780"/>
    <lineage>
        <taxon>Bacteria</taxon>
        <taxon>Bacillati</taxon>
        <taxon>Cyanobacteriota</taxon>
        <taxon>Cyanophyceae</taxon>
        <taxon>Pleurocapsales</taxon>
        <taxon>Dermocarpellaceae</taxon>
        <taxon>Stanieria</taxon>
    </lineage>
</organism>
<feature type="coiled-coil region" evidence="2">
    <location>
        <begin position="275"/>
        <end position="309"/>
    </location>
</feature>
<dbReference type="InterPro" id="IPR058792">
    <property type="entry name" value="Beta-barrel_RND_2"/>
</dbReference>
<evidence type="ECO:0000313" key="8">
    <source>
        <dbReference type="EMBL" id="AFZ37962.1"/>
    </source>
</evidence>
<dbReference type="Gene3D" id="2.40.50.100">
    <property type="match status" value="1"/>
</dbReference>
<proteinExistence type="inferred from homology"/>
<keyword evidence="2" id="KW-0175">Coiled coil</keyword>
<protein>
    <submittedName>
        <fullName evidence="8">Efflux transporter, RND family, MFP subunit</fullName>
    </submittedName>
</protein>
<accession>K9Y1U5</accession>
<dbReference type="GO" id="GO:0015562">
    <property type="term" value="F:efflux transmembrane transporter activity"/>
    <property type="evidence" value="ECO:0007669"/>
    <property type="project" value="TreeGrafter"/>
</dbReference>
<dbReference type="AlphaFoldDB" id="K9Y1U5"/>
<feature type="domain" description="CzcB-like barrel-sandwich hybrid" evidence="6">
    <location>
        <begin position="171"/>
        <end position="351"/>
    </location>
</feature>
<evidence type="ECO:0000259" key="7">
    <source>
        <dbReference type="Pfam" id="PF25989"/>
    </source>
</evidence>
<evidence type="ECO:0000256" key="1">
    <source>
        <dbReference type="ARBA" id="ARBA00009477"/>
    </source>
</evidence>
<evidence type="ECO:0000259" key="4">
    <source>
        <dbReference type="Pfam" id="PF13115"/>
    </source>
</evidence>
<name>K9Y1U5_STAC7</name>
<dbReference type="Proteomes" id="UP000010473">
    <property type="component" value="Plasmid pSTA7437.01"/>
</dbReference>
<dbReference type="EMBL" id="CP003654">
    <property type="protein sequence ID" value="AFZ37962.1"/>
    <property type="molecule type" value="Genomic_DNA"/>
</dbReference>
<dbReference type="Gene3D" id="2.40.30.170">
    <property type="match status" value="1"/>
</dbReference>
<keyword evidence="9" id="KW-1185">Reference proteome</keyword>
<dbReference type="Gene3D" id="2.40.420.20">
    <property type="match status" value="1"/>
</dbReference>
<dbReference type="PANTHER" id="PTHR30469">
    <property type="entry name" value="MULTIDRUG RESISTANCE PROTEIN MDTA"/>
    <property type="match status" value="1"/>
</dbReference>
<dbReference type="PANTHER" id="PTHR30469:SF15">
    <property type="entry name" value="HLYD FAMILY OF SECRETION PROTEINS"/>
    <property type="match status" value="1"/>
</dbReference>
<evidence type="ECO:0000259" key="6">
    <source>
        <dbReference type="Pfam" id="PF25973"/>
    </source>
</evidence>
<dbReference type="Pfam" id="PF25954">
    <property type="entry name" value="Beta-barrel_RND_2"/>
    <property type="match status" value="1"/>
</dbReference>